<keyword evidence="1" id="KW-0812">Transmembrane</keyword>
<dbReference type="Proteomes" id="UP000034954">
    <property type="component" value="Unassembled WGS sequence"/>
</dbReference>
<keyword evidence="1" id="KW-1133">Transmembrane helix</keyword>
<dbReference type="AlphaFoldDB" id="A0A0M2UYL1"/>
<reference evidence="2 3" key="1">
    <citation type="journal article" date="2013" name="BMC Microbiol.">
        <title>Identification of the type II cytochrome c maturation pathway in anammox bacteria by comparative genomics.</title>
        <authorList>
            <person name="Ferousi C."/>
            <person name="Speth D.R."/>
            <person name="Reimann J."/>
            <person name="Op den Camp H.J."/>
            <person name="Allen J.W."/>
            <person name="Keltjens J.T."/>
            <person name="Jetten M.S."/>
        </authorList>
    </citation>
    <scope>NUCLEOTIDE SEQUENCE [LARGE SCALE GENOMIC DNA]</scope>
    <source>
        <strain evidence="2">RU1</strain>
    </source>
</reference>
<evidence type="ECO:0000256" key="1">
    <source>
        <dbReference type="SAM" id="Phobius"/>
    </source>
</evidence>
<keyword evidence="3" id="KW-1185">Reference proteome</keyword>
<dbReference type="EMBL" id="LAQJ01000180">
    <property type="protein sequence ID" value="KKO19564.1"/>
    <property type="molecule type" value="Genomic_DNA"/>
</dbReference>
<sequence length="207" mass="22920">MPYLEEDDLEVFEDDEALLETEDDTEKWEETFGEARYPRYRRGRATRLPSRRVGGLKGGSINTPAGRAQFKFEKPVATRESVDNLAKELRTAIKKVDETLDKNTSMLDKKVNAIDATLKKGQQQTQQMSMMSILPLLLTKPPQIESITPVPATGATPTPMPIQTTTYKKDDSFFLIFALMAMMPGGLGGGTGDSSNMMPLVLAMALK</sequence>
<comment type="caution">
    <text evidence="2">The sequence shown here is derived from an EMBL/GenBank/DDBJ whole genome shotgun (WGS) entry which is preliminary data.</text>
</comment>
<keyword evidence="1" id="KW-0472">Membrane</keyword>
<proteinExistence type="predicted"/>
<accession>A0A0M2UYL1</accession>
<organism evidence="2 3">
    <name type="scientific">Candidatus Brocadia fulgida</name>
    <dbReference type="NCBI Taxonomy" id="380242"/>
    <lineage>
        <taxon>Bacteria</taxon>
        <taxon>Pseudomonadati</taxon>
        <taxon>Planctomycetota</taxon>
        <taxon>Candidatus Brocadiia</taxon>
        <taxon>Candidatus Brocadiales</taxon>
        <taxon>Candidatus Brocadiaceae</taxon>
        <taxon>Candidatus Brocadia</taxon>
    </lineage>
</organism>
<evidence type="ECO:0000313" key="3">
    <source>
        <dbReference type="Proteomes" id="UP000034954"/>
    </source>
</evidence>
<name>A0A0M2UYL1_9BACT</name>
<protein>
    <submittedName>
        <fullName evidence="2">Uncharacterized protein</fullName>
    </submittedName>
</protein>
<feature type="transmembrane region" description="Helical" evidence="1">
    <location>
        <begin position="173"/>
        <end position="192"/>
    </location>
</feature>
<gene>
    <name evidence="2" type="ORF">BROFUL_01735</name>
</gene>
<evidence type="ECO:0000313" key="2">
    <source>
        <dbReference type="EMBL" id="KKO19564.1"/>
    </source>
</evidence>